<evidence type="ECO:0000313" key="6">
    <source>
        <dbReference type="Proteomes" id="UP001472866"/>
    </source>
</evidence>
<evidence type="ECO:0000259" key="3">
    <source>
        <dbReference type="Pfam" id="PF24544"/>
    </source>
</evidence>
<dbReference type="GO" id="GO:1990072">
    <property type="term" value="C:TRAPPIII protein complex"/>
    <property type="evidence" value="ECO:0007669"/>
    <property type="project" value="TreeGrafter"/>
</dbReference>
<sequence length="1245" mass="139371">MAVLSARAHRTLQDLQEEVAERTGPSCLVSCSPEVDSYCQKSGLSFVHLLRPFCQLKNVNAPVRTVGDSAYRIQDLTIRVYDGRTMYQPTVAQGDDHLAHVLSSYRVEKEIEGVDAGSEESLRGYLNSKIERAREVKVPWWRKFRQEYDRLLLFGTHETLDLPVAAIIAVNSSDPDVVSKTKALVERTRQEHADVWNPNLLKHFVLVHDCQNGDMEMAKRQLEGMKLAFGKNECHMVHLNGKVPDLLNGTPPIPDLWSECIKESLPGGGAGEFKVQTSGAGGDEGSTLGSLLSDEDINSVISFLKDFVVKRLIPHLENRIRYFNHHISSTRKGMRNQFKNYWFRKEKDNSLAVNGEPAYGPQSIEFQIRHLGDLSFMMKDFELALSSYRLVSNDFKSDKAWKNYGGSMEMAGLCIVMMKGSQREAETCLDSAFSAYQRHGKDWKLTVRSLLVLSEVLVASDRPREAIGALKAAIIDNNHLRAALLLEQAAYLYILSPKPLFRKFAFHMALAGRHYSTCGNHNLSAQAYTLVLAVHSKHNWPFIDEHMHFSLGKESKQIENTPLALQCWMRLLVAIYQPANVQQQYLDEFLKLSEAVQAGNKSNMLPLLLPNVDVENVYVHFDDFRCFSAGAYAQSEQVWSRLDERVIPPAILSGQNWLQADLSSSKDYLNLCGAQEEIGVDVEFANVLQVTIKVQDVHLDCSYSATDIKGFQSSSAEDVEVKHEQFTLLPLEKTLIRLRVSVKKPGMLRINGVRWLLCGIAYGAQEFDIRGPKRKKVGEGEPHRDHPPHRRLLFEVLPTIPRIQATFSEFPENMYAGEICKCGLTIENTGAAPLHAMRIVSTNNSLIFGKFILAQEESLIDFDQQSVETVNSGGVYSLPEDFTLNPGAKMQCSVWIYTTQVGNVGMHSAFYFQPKQSHAKMKFRVLHCTQHVQVFPSIQLSGEMLLSEVSTKQLVLHTKIRNCNTQDTFFVEKLVESNGTHDLNVICARSDDSNTHRVNPKEQTAIFIEADEKGAAGKLDGSMQGLNLAGESMLGLEPCVLRSLKESLRLSTPEAQAGGMKFPLLASWHTNSRVTAREHSGVIGMNFLMKGQDKPMHMTVSYPQRIVHNFGGDAVCMVPCTISIFNASQQSIQGTLNLDNAVHNTKPSWTMPKGSGQGPNDESMESEGSDLSGCPSYCWCGKLVHKFYDVQPWETKEVAATVCIFAPGCYEVDAFRLQWSFSNANFSQNELEGTKFCLNVSDGRL</sequence>
<accession>A0AAX4P9R3</accession>
<gene>
    <name evidence="5" type="ORF">HKI87_06g43040</name>
</gene>
<evidence type="ECO:0000313" key="5">
    <source>
        <dbReference type="EMBL" id="WZN62762.1"/>
    </source>
</evidence>
<dbReference type="Pfam" id="PF24542">
    <property type="entry name" value="Ig_TPPC8_C"/>
    <property type="match status" value="1"/>
</dbReference>
<dbReference type="AlphaFoldDB" id="A0AAX4P9R3"/>
<protein>
    <submittedName>
        <fullName evidence="5">Trafficking protein particle complex III protein Trs85</fullName>
    </submittedName>
</protein>
<feature type="domain" description="TPPC8 second Ig-like" evidence="3">
    <location>
        <begin position="817"/>
        <end position="926"/>
    </location>
</feature>
<dbReference type="EMBL" id="CP151506">
    <property type="protein sequence ID" value="WZN62762.1"/>
    <property type="molecule type" value="Genomic_DNA"/>
</dbReference>
<dbReference type="Pfam" id="PF12739">
    <property type="entry name" value="TRAPPC-Trs85"/>
    <property type="match status" value="1"/>
</dbReference>
<dbReference type="InterPro" id="IPR058541">
    <property type="entry name" value="Ig_TPPC8_1st"/>
</dbReference>
<dbReference type="InterPro" id="IPR058538">
    <property type="entry name" value="Ig_TPPC8_2nd"/>
</dbReference>
<dbReference type="InterPro" id="IPR057651">
    <property type="entry name" value="Ig_TPPC8_C"/>
</dbReference>
<reference evidence="5 6" key="1">
    <citation type="submission" date="2024-03" db="EMBL/GenBank/DDBJ databases">
        <title>Complete genome sequence of the green alga Chloropicon roscoffensis RCC1871.</title>
        <authorList>
            <person name="Lemieux C."/>
            <person name="Pombert J.-F."/>
            <person name="Otis C."/>
            <person name="Turmel M."/>
        </authorList>
    </citation>
    <scope>NUCLEOTIDE SEQUENCE [LARGE SCALE GENOMIC DNA]</scope>
    <source>
        <strain evidence="5 6">RCC1871</strain>
    </source>
</reference>
<keyword evidence="6" id="KW-1185">Reference proteome</keyword>
<feature type="domain" description="TPPC8 first Ig-like" evidence="4">
    <location>
        <begin position="635"/>
        <end position="815"/>
    </location>
</feature>
<evidence type="ECO:0000256" key="1">
    <source>
        <dbReference type="SAM" id="MobiDB-lite"/>
    </source>
</evidence>
<feature type="domain" description="TPPC8 C-terminal Ig-like" evidence="2">
    <location>
        <begin position="1097"/>
        <end position="1216"/>
    </location>
</feature>
<evidence type="ECO:0000259" key="4">
    <source>
        <dbReference type="Pfam" id="PF24545"/>
    </source>
</evidence>
<dbReference type="PANTHER" id="PTHR12975:SF6">
    <property type="entry name" value="TRAFFICKING PROTEIN PARTICLE COMPLEX SUBUNIT 8"/>
    <property type="match status" value="1"/>
</dbReference>
<dbReference type="PANTHER" id="PTHR12975">
    <property type="entry name" value="TRANSPORT PROTEIN TRAPP"/>
    <property type="match status" value="1"/>
</dbReference>
<dbReference type="Proteomes" id="UP001472866">
    <property type="component" value="Chromosome 06"/>
</dbReference>
<dbReference type="InterPro" id="IPR024420">
    <property type="entry name" value="TRAPP_III_complex_Trs85"/>
</dbReference>
<name>A0AAX4P9R3_9CHLO</name>
<dbReference type="Pfam" id="PF24545">
    <property type="entry name" value="Ig_TPPC8_1st"/>
    <property type="match status" value="1"/>
</dbReference>
<feature type="region of interest" description="Disordered" evidence="1">
    <location>
        <begin position="1146"/>
        <end position="1168"/>
    </location>
</feature>
<organism evidence="5 6">
    <name type="scientific">Chloropicon roscoffensis</name>
    <dbReference type="NCBI Taxonomy" id="1461544"/>
    <lineage>
        <taxon>Eukaryota</taxon>
        <taxon>Viridiplantae</taxon>
        <taxon>Chlorophyta</taxon>
        <taxon>Chloropicophyceae</taxon>
        <taxon>Chloropicales</taxon>
        <taxon>Chloropicaceae</taxon>
        <taxon>Chloropicon</taxon>
    </lineage>
</organism>
<proteinExistence type="predicted"/>
<dbReference type="Pfam" id="PF24544">
    <property type="entry name" value="Ig_TPPC8_2nd"/>
    <property type="match status" value="1"/>
</dbReference>
<evidence type="ECO:0000259" key="2">
    <source>
        <dbReference type="Pfam" id="PF24542"/>
    </source>
</evidence>